<dbReference type="PANTHER" id="PTHR12670">
    <property type="entry name" value="CERAMIDASE"/>
    <property type="match status" value="1"/>
</dbReference>
<dbReference type="InterPro" id="IPR031331">
    <property type="entry name" value="NEUT/ALK_ceramidase_C"/>
</dbReference>
<dbReference type="AlphaFoldDB" id="A0AAD5TTB6"/>
<evidence type="ECO:0000313" key="9">
    <source>
        <dbReference type="EMBL" id="KAJ3184930.1"/>
    </source>
</evidence>
<dbReference type="InterPro" id="IPR006823">
    <property type="entry name" value="Ceramidase_alk"/>
</dbReference>
<evidence type="ECO:0000259" key="8">
    <source>
        <dbReference type="Pfam" id="PF17048"/>
    </source>
</evidence>
<name>A0AAD5TTB6_9FUNG</name>
<evidence type="ECO:0000256" key="3">
    <source>
        <dbReference type="PIRSR" id="PIRSR606823-1"/>
    </source>
</evidence>
<comment type="cofactor">
    <cofactor evidence="4">
        <name>Zn(2+)</name>
        <dbReference type="ChEBI" id="CHEBI:29105"/>
    </cofactor>
    <text evidence="4">Binds 1 zinc ion per subunit.</text>
</comment>
<feature type="binding site" evidence="4">
    <location>
        <position position="241"/>
    </location>
    <ligand>
        <name>Zn(2+)</name>
        <dbReference type="ChEBI" id="CHEBI:29105"/>
    </ligand>
</feature>
<keyword evidence="10" id="KW-1185">Reference proteome</keyword>
<keyword evidence="4" id="KW-0862">Zinc</keyword>
<dbReference type="GO" id="GO:0042759">
    <property type="term" value="P:long-chain fatty acid biosynthetic process"/>
    <property type="evidence" value="ECO:0007669"/>
    <property type="project" value="TreeGrafter"/>
</dbReference>
<dbReference type="Proteomes" id="UP001212152">
    <property type="component" value="Unassembled WGS sequence"/>
</dbReference>
<dbReference type="GO" id="GO:0046512">
    <property type="term" value="P:sphingosine biosynthetic process"/>
    <property type="evidence" value="ECO:0007669"/>
    <property type="project" value="TreeGrafter"/>
</dbReference>
<feature type="domain" description="Neutral/alkaline non-lysosomal ceramidase C-terminal" evidence="8">
    <location>
        <begin position="576"/>
        <end position="720"/>
    </location>
</feature>
<dbReference type="PANTHER" id="PTHR12670:SF1">
    <property type="entry name" value="NEUTRAL CERAMIDASE"/>
    <property type="match status" value="1"/>
</dbReference>
<dbReference type="EC" id="3.5.1.23" evidence="5"/>
<protein>
    <recommendedName>
        <fullName evidence="5">Neutral ceramidase</fullName>
        <ecNumber evidence="5">3.5.1.23</ecNumber>
    </recommendedName>
</protein>
<dbReference type="InterPro" id="IPR038445">
    <property type="entry name" value="NCDase_C_sf"/>
</dbReference>
<dbReference type="GO" id="GO:0016020">
    <property type="term" value="C:membrane"/>
    <property type="evidence" value="ECO:0007669"/>
    <property type="project" value="GOC"/>
</dbReference>
<keyword evidence="4" id="KW-0479">Metal-binding</keyword>
<evidence type="ECO:0000256" key="5">
    <source>
        <dbReference type="RuleBase" id="RU366019"/>
    </source>
</evidence>
<evidence type="ECO:0000259" key="7">
    <source>
        <dbReference type="Pfam" id="PF04734"/>
    </source>
</evidence>
<feature type="binding site" evidence="4">
    <location>
        <position position="523"/>
    </location>
    <ligand>
        <name>Zn(2+)</name>
        <dbReference type="ChEBI" id="CHEBI:29105"/>
    </ligand>
</feature>
<evidence type="ECO:0000256" key="2">
    <source>
        <dbReference type="ARBA" id="ARBA00022801"/>
    </source>
</evidence>
<gene>
    <name evidence="9" type="ORF">HDU87_002494</name>
</gene>
<evidence type="ECO:0000313" key="10">
    <source>
        <dbReference type="Proteomes" id="UP001212152"/>
    </source>
</evidence>
<keyword evidence="5" id="KW-0443">Lipid metabolism</keyword>
<dbReference type="Pfam" id="PF04734">
    <property type="entry name" value="Ceramidase_alk"/>
    <property type="match status" value="1"/>
</dbReference>
<accession>A0AAD5TTB6</accession>
<comment type="caution">
    <text evidence="9">The sequence shown here is derived from an EMBL/GenBank/DDBJ whole genome shotgun (WGS) entry which is preliminary data.</text>
</comment>
<dbReference type="Gene3D" id="2.60.40.2300">
    <property type="entry name" value="Neutral/alkaline non-lysosomal ceramidase, C-terminal domain"/>
    <property type="match status" value="1"/>
</dbReference>
<dbReference type="GO" id="GO:0046514">
    <property type="term" value="P:ceramide catabolic process"/>
    <property type="evidence" value="ECO:0007669"/>
    <property type="project" value="InterPro"/>
</dbReference>
<feature type="binding site" evidence="4">
    <location>
        <position position="482"/>
    </location>
    <ligand>
        <name>Zn(2+)</name>
        <dbReference type="ChEBI" id="CHEBI:29105"/>
    </ligand>
</feature>
<dbReference type="InterPro" id="IPR031329">
    <property type="entry name" value="NEUT/ALK_ceramidase_N"/>
</dbReference>
<keyword evidence="5" id="KW-0746">Sphingolipid metabolism</keyword>
<sequence>MPSLMSRCYPLLLACLFACLFVSASPVRRAEPGLLVGVGKSDVTGPIGEITMAGYAELAQKANGIHLRLKARAFIFASESAPNRRVVYVSTDMGWPSYRTLKLVVSNLQAQLSPADAALYTLDNIMMSATHTHSGVGGYADNFLTQITNFGVTPGAREAIAQGVSQAIIMAHQDLAAATVTINKGRVENASINRSPTSYLLNPASERAQYTDDVDRDMLLLTVKDAQTGRMKGTANWFAVHPVSMNVSNERVSGDNKGYASYLWEAQQALAGNPTFVSAFGQTNAGDVSANTAGAFCVDTGVACDGGKGSCGGDLSKCLGRGPGYDIGGDQLSTEIIGKSQLAKAQELSTSAVKTLTGGVVDFRKTWISLPDIKLTGQTGLNATVCKAAMGYSFSAGTTDCPALSFSWQGDNDPNASNKPFWNFVRGLLKEPSQDLITCQGAKPILLATGEMTSPYDWQSNQLPYTIFMITRKLAMLGVPGEVSTMSGRRMRAQVLQQLVSDGTADADAEVIVAGLTNSYSSYITTWEEYQAQRYEAGSTAYGPNTLAAHIQVFKTLASSFKSGSLPPASPAFPIVSEPTDFNDVNFLTPIVLDTAPAGKKFGDVSVQPGAATYKTGNKVSAEFICAHPRNGGSDASTIAADGAKPLAALPGGASSTFMTVERQVAPNVWEIVLDDAVWDTKYLWRRNGVAESRCTLEWTVGGSFPVVAGTYRMRYLGRYCRLQS</sequence>
<reference evidence="9" key="1">
    <citation type="submission" date="2020-05" db="EMBL/GenBank/DDBJ databases">
        <title>Phylogenomic resolution of chytrid fungi.</title>
        <authorList>
            <person name="Stajich J.E."/>
            <person name="Amses K."/>
            <person name="Simmons R."/>
            <person name="Seto K."/>
            <person name="Myers J."/>
            <person name="Bonds A."/>
            <person name="Quandt C.A."/>
            <person name="Barry K."/>
            <person name="Liu P."/>
            <person name="Grigoriev I."/>
            <person name="Longcore J.E."/>
            <person name="James T.Y."/>
        </authorList>
    </citation>
    <scope>NUCLEOTIDE SEQUENCE</scope>
    <source>
        <strain evidence="9">JEL0379</strain>
    </source>
</reference>
<comment type="catalytic activity">
    <reaction evidence="5">
        <text>an N-acylsphing-4-enine + H2O = sphing-4-enine + a fatty acid</text>
        <dbReference type="Rhea" id="RHEA:20856"/>
        <dbReference type="ChEBI" id="CHEBI:15377"/>
        <dbReference type="ChEBI" id="CHEBI:28868"/>
        <dbReference type="ChEBI" id="CHEBI:52639"/>
        <dbReference type="ChEBI" id="CHEBI:57756"/>
        <dbReference type="EC" id="3.5.1.23"/>
    </reaction>
</comment>
<keyword evidence="6" id="KW-0732">Signal</keyword>
<feature type="chain" id="PRO_5042051233" description="Neutral ceramidase" evidence="6">
    <location>
        <begin position="25"/>
        <end position="725"/>
    </location>
</feature>
<feature type="active site" description="Nucleophile" evidence="3">
    <location>
        <position position="289"/>
    </location>
</feature>
<organism evidence="9 10">
    <name type="scientific">Geranomyces variabilis</name>
    <dbReference type="NCBI Taxonomy" id="109894"/>
    <lineage>
        <taxon>Eukaryota</taxon>
        <taxon>Fungi</taxon>
        <taxon>Fungi incertae sedis</taxon>
        <taxon>Chytridiomycota</taxon>
        <taxon>Chytridiomycota incertae sedis</taxon>
        <taxon>Chytridiomycetes</taxon>
        <taxon>Spizellomycetales</taxon>
        <taxon>Powellomycetaceae</taxon>
        <taxon>Geranomyces</taxon>
    </lineage>
</organism>
<comment type="similarity">
    <text evidence="1 5">Belongs to the neutral ceramidase family.</text>
</comment>
<dbReference type="GO" id="GO:0005576">
    <property type="term" value="C:extracellular region"/>
    <property type="evidence" value="ECO:0007669"/>
    <property type="project" value="TreeGrafter"/>
</dbReference>
<proteinExistence type="inferred from homology"/>
<dbReference type="GO" id="GO:0046872">
    <property type="term" value="F:metal ion binding"/>
    <property type="evidence" value="ECO:0007669"/>
    <property type="project" value="UniProtKB-KW"/>
</dbReference>
<dbReference type="Pfam" id="PF17048">
    <property type="entry name" value="Ceramidse_alk_C"/>
    <property type="match status" value="1"/>
</dbReference>
<evidence type="ECO:0000256" key="1">
    <source>
        <dbReference type="ARBA" id="ARBA00009835"/>
    </source>
</evidence>
<feature type="domain" description="Neutral/alkaline non-lysosomal ceramidase N-terminal" evidence="7">
    <location>
        <begin position="35"/>
        <end position="552"/>
    </location>
</feature>
<dbReference type="EMBL" id="JADGJQ010000002">
    <property type="protein sequence ID" value="KAJ3184930.1"/>
    <property type="molecule type" value="Genomic_DNA"/>
</dbReference>
<dbReference type="GO" id="GO:0017040">
    <property type="term" value="F:N-acylsphingosine amidohydrolase activity"/>
    <property type="evidence" value="ECO:0007669"/>
    <property type="project" value="UniProtKB-UniRule"/>
</dbReference>
<evidence type="ECO:0000256" key="4">
    <source>
        <dbReference type="PIRSR" id="PIRSR606823-2"/>
    </source>
</evidence>
<keyword evidence="2 5" id="KW-0378">Hydrolase</keyword>
<feature type="binding site" evidence="4">
    <location>
        <position position="131"/>
    </location>
    <ligand>
        <name>Zn(2+)</name>
        <dbReference type="ChEBI" id="CHEBI:29105"/>
    </ligand>
</feature>
<feature type="signal peptide" evidence="6">
    <location>
        <begin position="1"/>
        <end position="24"/>
    </location>
</feature>
<evidence type="ECO:0000256" key="6">
    <source>
        <dbReference type="SAM" id="SignalP"/>
    </source>
</evidence>